<gene>
    <name evidence="2" type="ORF">BDV95DRAFT_384832</name>
</gene>
<dbReference type="Proteomes" id="UP000481861">
    <property type="component" value="Unassembled WGS sequence"/>
</dbReference>
<reference evidence="2 3" key="1">
    <citation type="submission" date="2020-01" db="EMBL/GenBank/DDBJ databases">
        <authorList>
            <consortium name="DOE Joint Genome Institute"/>
            <person name="Haridas S."/>
            <person name="Albert R."/>
            <person name="Binder M."/>
            <person name="Bloem J."/>
            <person name="Labutti K."/>
            <person name="Salamov A."/>
            <person name="Andreopoulos B."/>
            <person name="Baker S.E."/>
            <person name="Barry K."/>
            <person name="Bills G."/>
            <person name="Bluhm B.H."/>
            <person name="Cannon C."/>
            <person name="Castanera R."/>
            <person name="Culley D.E."/>
            <person name="Daum C."/>
            <person name="Ezra D."/>
            <person name="Gonzalez J.B."/>
            <person name="Henrissat B."/>
            <person name="Kuo A."/>
            <person name="Liang C."/>
            <person name="Lipzen A."/>
            <person name="Lutzoni F."/>
            <person name="Magnuson J."/>
            <person name="Mondo S."/>
            <person name="Nolan M."/>
            <person name="Ohm R."/>
            <person name="Pangilinan J."/>
            <person name="Park H.-J.H."/>
            <person name="Ramirez L."/>
            <person name="Alfaro M."/>
            <person name="Sun H."/>
            <person name="Tritt A."/>
            <person name="Yoshinaga Y."/>
            <person name="Zwiers L.-H.L."/>
            <person name="Turgeon B.G."/>
            <person name="Goodwin S.B."/>
            <person name="Spatafora J.W."/>
            <person name="Crous P.W."/>
            <person name="Grigoriev I.V."/>
        </authorList>
    </citation>
    <scope>NUCLEOTIDE SEQUENCE [LARGE SCALE GENOMIC DNA]</scope>
    <source>
        <strain evidence="2 3">CBS 611.86</strain>
    </source>
</reference>
<evidence type="ECO:0000256" key="1">
    <source>
        <dbReference type="SAM" id="MobiDB-lite"/>
    </source>
</evidence>
<protein>
    <submittedName>
        <fullName evidence="2">Uncharacterized protein</fullName>
    </submittedName>
</protein>
<keyword evidence="3" id="KW-1185">Reference proteome</keyword>
<feature type="region of interest" description="Disordered" evidence="1">
    <location>
        <begin position="136"/>
        <end position="158"/>
    </location>
</feature>
<feature type="compositionally biased region" description="Acidic residues" evidence="1">
    <location>
        <begin position="145"/>
        <end position="158"/>
    </location>
</feature>
<name>A0A7C8MBH1_9PLEO</name>
<proteinExistence type="predicted"/>
<evidence type="ECO:0000313" key="3">
    <source>
        <dbReference type="Proteomes" id="UP000481861"/>
    </source>
</evidence>
<dbReference type="EMBL" id="JAADJZ010000009">
    <property type="protein sequence ID" value="KAF2872455.1"/>
    <property type="molecule type" value="Genomic_DNA"/>
</dbReference>
<comment type="caution">
    <text evidence="2">The sequence shown here is derived from an EMBL/GenBank/DDBJ whole genome shotgun (WGS) entry which is preliminary data.</text>
</comment>
<dbReference type="AlphaFoldDB" id="A0A7C8MBH1"/>
<organism evidence="2 3">
    <name type="scientific">Massariosphaeria phaeospora</name>
    <dbReference type="NCBI Taxonomy" id="100035"/>
    <lineage>
        <taxon>Eukaryota</taxon>
        <taxon>Fungi</taxon>
        <taxon>Dikarya</taxon>
        <taxon>Ascomycota</taxon>
        <taxon>Pezizomycotina</taxon>
        <taxon>Dothideomycetes</taxon>
        <taxon>Pleosporomycetidae</taxon>
        <taxon>Pleosporales</taxon>
        <taxon>Pleosporales incertae sedis</taxon>
        <taxon>Massariosphaeria</taxon>
    </lineage>
</organism>
<sequence>MAIDLFELGETFAITELMNDTMRFFFAQYKPQGTIPSPGCVNRMFMQGGMGNNRLNDLCVDLHYSLNKTKDYSHAEVNKYSKEFLISMFQRHCQPNAEKDTKAFVKLEDYLVEEDHSEARHACECRRGALGKGITEDKRKNTRLEDDEDEDLENSDSD</sequence>
<evidence type="ECO:0000313" key="2">
    <source>
        <dbReference type="EMBL" id="KAF2872455.1"/>
    </source>
</evidence>
<accession>A0A7C8MBH1</accession>